<evidence type="ECO:0000256" key="1">
    <source>
        <dbReference type="SAM" id="MobiDB-lite"/>
    </source>
</evidence>
<feature type="compositionally biased region" description="Polar residues" evidence="1">
    <location>
        <begin position="10"/>
        <end position="21"/>
    </location>
</feature>
<reference evidence="2" key="1">
    <citation type="submission" date="2022-06" db="EMBL/GenBank/DDBJ databases">
        <title>Complete genome sequences of two strains of the flax pathogen Septoria linicola.</title>
        <authorList>
            <person name="Lapalu N."/>
            <person name="Simon A."/>
            <person name="Demenou B."/>
            <person name="Paumier D."/>
            <person name="Guillot M.-P."/>
            <person name="Gout L."/>
            <person name="Valade R."/>
        </authorList>
    </citation>
    <scope>NUCLEOTIDE SEQUENCE</scope>
    <source>
        <strain evidence="2">SE15195</strain>
    </source>
</reference>
<organism evidence="2 3">
    <name type="scientific">Septoria linicola</name>
    <dbReference type="NCBI Taxonomy" id="215465"/>
    <lineage>
        <taxon>Eukaryota</taxon>
        <taxon>Fungi</taxon>
        <taxon>Dikarya</taxon>
        <taxon>Ascomycota</taxon>
        <taxon>Pezizomycotina</taxon>
        <taxon>Dothideomycetes</taxon>
        <taxon>Dothideomycetidae</taxon>
        <taxon>Mycosphaerellales</taxon>
        <taxon>Mycosphaerellaceae</taxon>
        <taxon>Septoria</taxon>
    </lineage>
</organism>
<proteinExistence type="predicted"/>
<name>A0A9Q9EJQ0_9PEZI</name>
<dbReference type="Proteomes" id="UP001056384">
    <property type="component" value="Chromosome 6"/>
</dbReference>
<feature type="region of interest" description="Disordered" evidence="1">
    <location>
        <begin position="71"/>
        <end position="108"/>
    </location>
</feature>
<keyword evidence="3" id="KW-1185">Reference proteome</keyword>
<sequence length="178" mass="18761">MPMQTHDLSHGTTVHSSRTSLATPTPGSTSAQTAPSPASTPPQQPIASQQQLARYPATGQSRFPLACHVPTLQQSSAQQPPFTPAHGFRAPLSDGPANRIPDPDPAPKAHTFIATQRTSLTGAADEEFLSVLRSNIAILEAHPDILGSGTWQEGNVTRFAELLPRTVLASATNTKSSV</sequence>
<evidence type="ECO:0000313" key="3">
    <source>
        <dbReference type="Proteomes" id="UP001056384"/>
    </source>
</evidence>
<dbReference type="AlphaFoldDB" id="A0A9Q9EJQ0"/>
<feature type="compositionally biased region" description="Polar residues" evidence="1">
    <location>
        <begin position="71"/>
        <end position="80"/>
    </location>
</feature>
<accession>A0A9Q9EJQ0</accession>
<protein>
    <submittedName>
        <fullName evidence="2">Uncharacterized protein</fullName>
    </submittedName>
</protein>
<feature type="region of interest" description="Disordered" evidence="1">
    <location>
        <begin position="1"/>
        <end position="55"/>
    </location>
</feature>
<gene>
    <name evidence="2" type="ORF">Slin15195_G073200</name>
</gene>
<feature type="compositionally biased region" description="Low complexity" evidence="1">
    <location>
        <begin position="22"/>
        <end position="37"/>
    </location>
</feature>
<evidence type="ECO:0000313" key="2">
    <source>
        <dbReference type="EMBL" id="USW54001.1"/>
    </source>
</evidence>
<dbReference type="EMBL" id="CP099423">
    <property type="protein sequence ID" value="USW54001.1"/>
    <property type="molecule type" value="Genomic_DNA"/>
</dbReference>